<dbReference type="InterPro" id="IPR025347">
    <property type="entry name" value="DUF4251"/>
</dbReference>
<keyword evidence="1" id="KW-0175">Coiled coil</keyword>
<dbReference type="Proteomes" id="UP000031937">
    <property type="component" value="Unassembled WGS sequence"/>
</dbReference>
<reference evidence="3 4" key="1">
    <citation type="submission" date="2014-07" db="EMBL/GenBank/DDBJ databases">
        <title>Porphyromonadaceae bacterium OUH 334697 = ATCC BAA-2682 = DSM 28341 draft genome.</title>
        <authorList>
            <person name="Sydenham T.V."/>
            <person name="Hasman H."/>
            <person name="Justesen U.S."/>
        </authorList>
    </citation>
    <scope>NUCLEOTIDE SEQUENCE [LARGE SCALE GENOMIC DNA]</scope>
    <source>
        <strain evidence="3 4">OUH 334697</strain>
    </source>
</reference>
<comment type="caution">
    <text evidence="3">The sequence shown here is derived from an EMBL/GenBank/DDBJ whole genome shotgun (WGS) entry which is preliminary data.</text>
</comment>
<evidence type="ECO:0000313" key="3">
    <source>
        <dbReference type="EMBL" id="KIO43367.1"/>
    </source>
</evidence>
<dbReference type="Gene3D" id="2.40.128.410">
    <property type="match status" value="1"/>
</dbReference>
<accession>A0AB34R5V4</accession>
<protein>
    <recommendedName>
        <fullName evidence="5">DUF4251 domain-containing protein</fullName>
    </recommendedName>
</protein>
<dbReference type="EMBL" id="JPIT01000031">
    <property type="protein sequence ID" value="KIO43367.1"/>
    <property type="molecule type" value="Genomic_DNA"/>
</dbReference>
<evidence type="ECO:0000256" key="1">
    <source>
        <dbReference type="SAM" id="Coils"/>
    </source>
</evidence>
<proteinExistence type="predicted"/>
<organism evidence="3 4">
    <name type="scientific">Sanguibacteroides justesenii</name>
    <dbReference type="NCBI Taxonomy" id="1547597"/>
    <lineage>
        <taxon>Bacteria</taxon>
        <taxon>Pseudomonadati</taxon>
        <taxon>Bacteroidota</taxon>
        <taxon>Bacteroidia</taxon>
        <taxon>Bacteroidales</taxon>
        <taxon>Porphyromonadaceae</taxon>
        <taxon>Sanguibacteroides</taxon>
    </lineage>
</organism>
<gene>
    <name evidence="3" type="ORF">IE90_09455</name>
</gene>
<feature type="coiled-coil region" evidence="1">
    <location>
        <begin position="21"/>
        <end position="57"/>
    </location>
</feature>
<evidence type="ECO:0008006" key="5">
    <source>
        <dbReference type="Google" id="ProtNLM"/>
    </source>
</evidence>
<sequence>MKKLFFILMAIAVLIPTMAEAQTQKKSKREIRAEKKAAEAEQAKIAHDKALKALEANDWAFETKEVYNSQGKRLTLRNRPNVVGSSGKRLVANLAYGESDSYIELIKDGPIKKVEKKQDKRGNWIYKFYVNHPFAAEVTVILTKDSNAASITVSEGTTGVNANGINSVPQTHHFSGFILPAEESHHYKMIRVEN</sequence>
<dbReference type="AlphaFoldDB" id="A0AB34R5V4"/>
<evidence type="ECO:0000256" key="2">
    <source>
        <dbReference type="SAM" id="SignalP"/>
    </source>
</evidence>
<feature type="chain" id="PRO_5044298830" description="DUF4251 domain-containing protein" evidence="2">
    <location>
        <begin position="22"/>
        <end position="194"/>
    </location>
</feature>
<name>A0AB34R5V4_9PORP</name>
<evidence type="ECO:0000313" key="4">
    <source>
        <dbReference type="Proteomes" id="UP000031937"/>
    </source>
</evidence>
<dbReference type="RefSeq" id="WP_041504888.1">
    <property type="nucleotide sequence ID" value="NZ_JPIT01000031.1"/>
</dbReference>
<feature type="signal peptide" evidence="2">
    <location>
        <begin position="1"/>
        <end position="21"/>
    </location>
</feature>
<dbReference type="Pfam" id="PF14059">
    <property type="entry name" value="DUF4251"/>
    <property type="match status" value="1"/>
</dbReference>
<keyword evidence="2" id="KW-0732">Signal</keyword>